<evidence type="ECO:0000313" key="7">
    <source>
        <dbReference type="Proteomes" id="UP000231648"/>
    </source>
</evidence>
<reference evidence="7" key="1">
    <citation type="submission" date="2017-09" db="EMBL/GenBank/DDBJ databases">
        <title>Depth-based differentiation of microbial function through sediment-hosted aquifers and enrichment of novel symbionts in the deep terrestrial subsurface.</title>
        <authorList>
            <person name="Probst A.J."/>
            <person name="Ladd B."/>
            <person name="Jarett J.K."/>
            <person name="Geller-Mcgrath D.E."/>
            <person name="Sieber C.M.K."/>
            <person name="Emerson J.B."/>
            <person name="Anantharaman K."/>
            <person name="Thomas B.C."/>
            <person name="Malmstrom R."/>
            <person name="Stieglmeier M."/>
            <person name="Klingl A."/>
            <person name="Woyke T."/>
            <person name="Ryan C.M."/>
            <person name="Banfield J.F."/>
        </authorList>
    </citation>
    <scope>NUCLEOTIDE SEQUENCE [LARGE SCALE GENOMIC DNA]</scope>
</reference>
<sequence length="384" mass="43658">MANLETKKLSTAIKVKILSRGLHFDSSALKVVNETVKEEHRGYDDSNWGIDGNIAIPSELMLPGEIVVCTHVRPDTNLSIRAKKGKLFIFEGQKILSTISYLSRPKIWEMRTSTNLNMKRIANFYGRDCLNFNIYSGCEFWDVGLPCKFCSVKPTQERYGEVEKKKDSQQIAEVVKAAFALNKPKINFILVTGGSYLNGDKEAKKMIEVLGAIQPLTPWKGKIRGNASLMPPKNFDLIDKLMSTGIEHPSFNLEVWGKNKFKDICPGKEKYRGWDNIIECYKYGVKKFGRGVFWCNFVAGINKLEKLEEGFAKMAELGVVPGANVFHPDIGAILGKEIKSPPEEYIIKIYRFAAKLYHKYKYLPFFNEKVLRNSLANEAYRGWL</sequence>
<dbReference type="InterPro" id="IPR013785">
    <property type="entry name" value="Aldolase_TIM"/>
</dbReference>
<gene>
    <name evidence="6" type="ORF">COU82_00920</name>
</gene>
<keyword evidence="3" id="KW-0408">Iron</keyword>
<feature type="domain" description="Radical SAM core" evidence="5">
    <location>
        <begin position="124"/>
        <end position="364"/>
    </location>
</feature>
<dbReference type="SUPFAM" id="SSF102114">
    <property type="entry name" value="Radical SAM enzymes"/>
    <property type="match status" value="1"/>
</dbReference>
<evidence type="ECO:0000256" key="3">
    <source>
        <dbReference type="ARBA" id="ARBA00023004"/>
    </source>
</evidence>
<dbReference type="SFLD" id="SFLDS00029">
    <property type="entry name" value="Radical_SAM"/>
    <property type="match status" value="1"/>
</dbReference>
<dbReference type="GO" id="GO:0003824">
    <property type="term" value="F:catalytic activity"/>
    <property type="evidence" value="ECO:0007669"/>
    <property type="project" value="InterPro"/>
</dbReference>
<keyword evidence="4" id="KW-0411">Iron-sulfur</keyword>
<dbReference type="AlphaFoldDB" id="A0A2M8KCH6"/>
<dbReference type="GO" id="GO:0046872">
    <property type="term" value="F:metal ion binding"/>
    <property type="evidence" value="ECO:0007669"/>
    <property type="project" value="UniProtKB-KW"/>
</dbReference>
<dbReference type="InterPro" id="IPR058240">
    <property type="entry name" value="rSAM_sf"/>
</dbReference>
<evidence type="ECO:0000256" key="2">
    <source>
        <dbReference type="ARBA" id="ARBA00022723"/>
    </source>
</evidence>
<proteinExistence type="predicted"/>
<dbReference type="Proteomes" id="UP000231648">
    <property type="component" value="Unassembled WGS sequence"/>
</dbReference>
<evidence type="ECO:0000259" key="5">
    <source>
        <dbReference type="PROSITE" id="PS51918"/>
    </source>
</evidence>
<dbReference type="EMBL" id="PFDX01000011">
    <property type="protein sequence ID" value="PJE57629.1"/>
    <property type="molecule type" value="Genomic_DNA"/>
</dbReference>
<accession>A0A2M8KCH6</accession>
<dbReference type="InterPro" id="IPR007197">
    <property type="entry name" value="rSAM"/>
</dbReference>
<comment type="caution">
    <text evidence="6">The sequence shown here is derived from an EMBL/GenBank/DDBJ whole genome shotgun (WGS) entry which is preliminary data.</text>
</comment>
<organism evidence="6 7">
    <name type="scientific">Candidatus Portnoybacteria bacterium CG10_big_fil_rev_8_21_14_0_10_38_18</name>
    <dbReference type="NCBI Taxonomy" id="1974813"/>
    <lineage>
        <taxon>Bacteria</taxon>
        <taxon>Candidatus Portnoyibacteriota</taxon>
    </lineage>
</organism>
<dbReference type="Gene3D" id="3.20.20.70">
    <property type="entry name" value="Aldolase class I"/>
    <property type="match status" value="1"/>
</dbReference>
<dbReference type="NCBIfam" id="NF045502">
    <property type="entry name" value="variant_rSAM"/>
    <property type="match status" value="1"/>
</dbReference>
<dbReference type="GO" id="GO:0051536">
    <property type="term" value="F:iron-sulfur cluster binding"/>
    <property type="evidence" value="ECO:0007669"/>
    <property type="project" value="UniProtKB-KW"/>
</dbReference>
<keyword evidence="1" id="KW-0949">S-adenosyl-L-methionine</keyword>
<dbReference type="PROSITE" id="PS51918">
    <property type="entry name" value="RADICAL_SAM"/>
    <property type="match status" value="1"/>
</dbReference>
<name>A0A2M8KCH6_9BACT</name>
<evidence type="ECO:0000313" key="6">
    <source>
        <dbReference type="EMBL" id="PJE57629.1"/>
    </source>
</evidence>
<keyword evidence="2" id="KW-0479">Metal-binding</keyword>
<protein>
    <recommendedName>
        <fullName evidence="5">Radical SAM core domain-containing protein</fullName>
    </recommendedName>
</protein>
<evidence type="ECO:0000256" key="4">
    <source>
        <dbReference type="ARBA" id="ARBA00023014"/>
    </source>
</evidence>
<evidence type="ECO:0000256" key="1">
    <source>
        <dbReference type="ARBA" id="ARBA00022691"/>
    </source>
</evidence>